<organism evidence="1 2">
    <name type="scientific">Mucilaginibacter gilvus</name>
    <dbReference type="NCBI Taxonomy" id="2305909"/>
    <lineage>
        <taxon>Bacteria</taxon>
        <taxon>Pseudomonadati</taxon>
        <taxon>Bacteroidota</taxon>
        <taxon>Sphingobacteriia</taxon>
        <taxon>Sphingobacteriales</taxon>
        <taxon>Sphingobacteriaceae</taxon>
        <taxon>Mucilaginibacter</taxon>
    </lineage>
</organism>
<comment type="caution">
    <text evidence="1">The sequence shown here is derived from an EMBL/GenBank/DDBJ whole genome shotgun (WGS) entry which is preliminary data.</text>
</comment>
<dbReference type="EMBL" id="SBIW01000002">
    <property type="protein sequence ID" value="RWY55936.1"/>
    <property type="molecule type" value="Genomic_DNA"/>
</dbReference>
<accession>A0A444MTH5</accession>
<evidence type="ECO:0000313" key="2">
    <source>
        <dbReference type="Proteomes" id="UP000286701"/>
    </source>
</evidence>
<name>A0A444MTH5_9SPHI</name>
<dbReference type="AlphaFoldDB" id="A0A444MTH5"/>
<proteinExistence type="predicted"/>
<reference evidence="1 2" key="1">
    <citation type="submission" date="2019-01" db="EMBL/GenBank/DDBJ databases">
        <title>Mucilaginibacter antarcticum sp. nov., isolated from antarctic soil.</title>
        <authorList>
            <person name="Yan Y.-Q."/>
            <person name="Du Z.-J."/>
        </authorList>
    </citation>
    <scope>NUCLEOTIDE SEQUENCE [LARGE SCALE GENOMIC DNA]</scope>
    <source>
        <strain evidence="1 2">F01003</strain>
    </source>
</reference>
<evidence type="ECO:0000313" key="1">
    <source>
        <dbReference type="EMBL" id="RWY55936.1"/>
    </source>
</evidence>
<keyword evidence="2" id="KW-1185">Reference proteome</keyword>
<dbReference type="Proteomes" id="UP000286701">
    <property type="component" value="Unassembled WGS sequence"/>
</dbReference>
<sequence>MKIPDICNYLLNNYSFYCKVDNI</sequence>
<gene>
    <name evidence="1" type="ORF">EPL05_03890</name>
</gene>
<protein>
    <submittedName>
        <fullName evidence="1">Uncharacterized protein</fullName>
    </submittedName>
</protein>